<organism evidence="2 3">
    <name type="scientific">Kineococcus xinjiangensis</name>
    <dbReference type="NCBI Taxonomy" id="512762"/>
    <lineage>
        <taxon>Bacteria</taxon>
        <taxon>Bacillati</taxon>
        <taxon>Actinomycetota</taxon>
        <taxon>Actinomycetes</taxon>
        <taxon>Kineosporiales</taxon>
        <taxon>Kineosporiaceae</taxon>
        <taxon>Kineococcus</taxon>
    </lineage>
</organism>
<proteinExistence type="predicted"/>
<feature type="transmembrane region" description="Helical" evidence="1">
    <location>
        <begin position="26"/>
        <end position="48"/>
    </location>
</feature>
<keyword evidence="3" id="KW-1185">Reference proteome</keyword>
<evidence type="ECO:0000256" key="1">
    <source>
        <dbReference type="SAM" id="Phobius"/>
    </source>
</evidence>
<keyword evidence="1" id="KW-1133">Transmembrane helix</keyword>
<keyword evidence="1" id="KW-0812">Transmembrane</keyword>
<dbReference type="AlphaFoldDB" id="A0A2S6IJ67"/>
<evidence type="ECO:0000313" key="3">
    <source>
        <dbReference type="Proteomes" id="UP000239485"/>
    </source>
</evidence>
<dbReference type="EMBL" id="PTJD01000008">
    <property type="protein sequence ID" value="PPK94226.1"/>
    <property type="molecule type" value="Genomic_DNA"/>
</dbReference>
<dbReference type="RefSeq" id="WP_104433165.1">
    <property type="nucleotide sequence ID" value="NZ_PTJD01000008.1"/>
</dbReference>
<name>A0A2S6IJ67_9ACTN</name>
<evidence type="ECO:0000313" key="2">
    <source>
        <dbReference type="EMBL" id="PPK94226.1"/>
    </source>
</evidence>
<accession>A0A2S6IJ67</accession>
<reference evidence="2 3" key="1">
    <citation type="submission" date="2018-02" db="EMBL/GenBank/DDBJ databases">
        <title>Genomic Encyclopedia of Archaeal and Bacterial Type Strains, Phase II (KMG-II): from individual species to whole genera.</title>
        <authorList>
            <person name="Goeker M."/>
        </authorList>
    </citation>
    <scope>NUCLEOTIDE SEQUENCE [LARGE SCALE GENOMIC DNA]</scope>
    <source>
        <strain evidence="2 3">DSM 22857</strain>
    </source>
</reference>
<comment type="caution">
    <text evidence="2">The sequence shown here is derived from an EMBL/GenBank/DDBJ whole genome shotgun (WGS) entry which is preliminary data.</text>
</comment>
<sequence>MSLAVFGLFMLGALVAACWKDGRATFVAVLAVMLGLTIAGSDGALAGVSQSLVDGVRTGLDSVGASFFGA</sequence>
<protein>
    <submittedName>
        <fullName evidence="2">Uncharacterized protein</fullName>
    </submittedName>
</protein>
<keyword evidence="1" id="KW-0472">Membrane</keyword>
<dbReference type="OrthoDB" id="3297199at2"/>
<gene>
    <name evidence="2" type="ORF">CLV92_108128</name>
</gene>
<dbReference type="Proteomes" id="UP000239485">
    <property type="component" value="Unassembled WGS sequence"/>
</dbReference>